<dbReference type="EMBL" id="JAOYFC010000001">
    <property type="protein sequence ID" value="MCV6823160.1"/>
    <property type="molecule type" value="Genomic_DNA"/>
</dbReference>
<protein>
    <submittedName>
        <fullName evidence="1">Uncharacterized protein</fullName>
    </submittedName>
</protein>
<sequence length="127" mass="14267">MNIDQIVVPLAFDTPEALKYVRSNFLDIIREYNIQQAGIRATEPNSQRMNIKRLQIEGVIIEAFASSPLKGYYVGHISSIASRLGLTRTHLKPMIEGNVPFEVDGWQNMINEEREAVLCALGAEHNA</sequence>
<accession>A0AAE3IXY7</accession>
<dbReference type="AlphaFoldDB" id="A0AAE3IXY7"/>
<evidence type="ECO:0000313" key="2">
    <source>
        <dbReference type="Proteomes" id="UP001208041"/>
    </source>
</evidence>
<dbReference type="RefSeq" id="WP_263951989.1">
    <property type="nucleotide sequence ID" value="NZ_JAOYFC010000001.1"/>
</dbReference>
<comment type="caution">
    <text evidence="1">The sequence shown here is derived from an EMBL/GenBank/DDBJ whole genome shotgun (WGS) entry which is preliminary data.</text>
</comment>
<keyword evidence="2" id="KW-1185">Reference proteome</keyword>
<reference evidence="1" key="1">
    <citation type="submission" date="2022-10" db="EMBL/GenBank/DDBJ databases">
        <authorList>
            <person name="Yue Y."/>
        </authorList>
    </citation>
    <scope>NUCLEOTIDE SEQUENCE</scope>
    <source>
        <strain evidence="1">Z654</strain>
    </source>
</reference>
<gene>
    <name evidence="1" type="ORF">OH136_01220</name>
</gene>
<name>A0AAE3IXY7_9RHOB</name>
<proteinExistence type="predicted"/>
<organism evidence="1 2">
    <name type="scientific">Halocynthiibacter halioticoli</name>
    <dbReference type="NCBI Taxonomy" id="2986804"/>
    <lineage>
        <taxon>Bacteria</taxon>
        <taxon>Pseudomonadati</taxon>
        <taxon>Pseudomonadota</taxon>
        <taxon>Alphaproteobacteria</taxon>
        <taxon>Rhodobacterales</taxon>
        <taxon>Paracoccaceae</taxon>
        <taxon>Halocynthiibacter</taxon>
    </lineage>
</organism>
<dbReference type="Proteomes" id="UP001208041">
    <property type="component" value="Unassembled WGS sequence"/>
</dbReference>
<evidence type="ECO:0000313" key="1">
    <source>
        <dbReference type="EMBL" id="MCV6823160.1"/>
    </source>
</evidence>